<evidence type="ECO:0000313" key="2">
    <source>
        <dbReference type="Proteomes" id="UP000009038"/>
    </source>
</evidence>
<gene>
    <name evidence="1" type="ORF">ASPNIDRAFT_38064</name>
</gene>
<organism evidence="1 2">
    <name type="scientific">Aspergillus niger (strain ATCC 1015 / CBS 113.46 / FGSC A1144 / LSHB Ac4 / NCTC 3858a / NRRL 328 / USDA 3528.7)</name>
    <dbReference type="NCBI Taxonomy" id="380704"/>
    <lineage>
        <taxon>Eukaryota</taxon>
        <taxon>Fungi</taxon>
        <taxon>Dikarya</taxon>
        <taxon>Ascomycota</taxon>
        <taxon>Pezizomycotina</taxon>
        <taxon>Eurotiomycetes</taxon>
        <taxon>Eurotiomycetidae</taxon>
        <taxon>Eurotiales</taxon>
        <taxon>Aspergillaceae</taxon>
        <taxon>Aspergillus</taxon>
        <taxon>Aspergillus subgen. Circumdati</taxon>
    </lineage>
</organism>
<accession>G3YEZ3</accession>
<proteinExistence type="predicted"/>
<comment type="caution">
    <text evidence="1">The sequence shown here is derived from an EMBL/GenBank/DDBJ whole genome shotgun (WGS) entry which is preliminary data.</text>
</comment>
<dbReference type="HOGENOM" id="CLU_1102573_0_0_1"/>
<dbReference type="AlphaFoldDB" id="G3YEZ3"/>
<dbReference type="STRING" id="380704.G3YEZ3"/>
<name>G3YEZ3_ASPNA</name>
<protein>
    <submittedName>
        <fullName evidence="1">Uncharacterized protein</fullName>
    </submittedName>
</protein>
<dbReference type="Proteomes" id="UP000009038">
    <property type="component" value="Unassembled WGS sequence"/>
</dbReference>
<dbReference type="EMBL" id="ACJE01000021">
    <property type="protein sequence ID" value="EHA18330.1"/>
    <property type="molecule type" value="Genomic_DNA"/>
</dbReference>
<sequence>MSVNTSRNRNILEGLFKELLDMRDRVPEDGHISIARFRDIEHVTQFNFNELDSAEVNLALVPPVLFEPMDWASLKQHPVDPELAREFFDIGQDDECDFPMEPVDRVRQVSTLIEDRTTHEARSKQNLQTVHYNSSWTARCLVEPCPDDVKVYPNLAFHVLGDKVSNEDSILYSELSAIVEAMKGRANQRRVDSERGREELDESCQGLYGMHVPTQAFDKTIEASQLRKKELRACGFLCTTSVKQAVGAEGIG</sequence>
<evidence type="ECO:0000313" key="1">
    <source>
        <dbReference type="EMBL" id="EHA18330.1"/>
    </source>
</evidence>
<reference evidence="1 2" key="1">
    <citation type="journal article" date="2011" name="Genome Res.">
        <title>Comparative genomics of citric-acid-producing Aspergillus niger ATCC 1015 versus enzyme-producing CBS 513.88.</title>
        <authorList>
            <person name="Andersen M.R."/>
            <person name="Salazar M.P."/>
            <person name="Schaap P.J."/>
            <person name="van de Vondervoort P.J."/>
            <person name="Culley D."/>
            <person name="Thykaer J."/>
            <person name="Frisvad J.C."/>
            <person name="Nielsen K.F."/>
            <person name="Albang R."/>
            <person name="Albermann K."/>
            <person name="Berka R.M."/>
            <person name="Braus G.H."/>
            <person name="Braus-Stromeyer S.A."/>
            <person name="Corrochano L.M."/>
            <person name="Dai Z."/>
            <person name="van Dijck P.W."/>
            <person name="Hofmann G."/>
            <person name="Lasure L.L."/>
            <person name="Magnuson J.K."/>
            <person name="Menke H."/>
            <person name="Meijer M."/>
            <person name="Meijer S.L."/>
            <person name="Nielsen J.B."/>
            <person name="Nielsen M.L."/>
            <person name="van Ooyen A.J."/>
            <person name="Pel H.J."/>
            <person name="Poulsen L."/>
            <person name="Samson R.A."/>
            <person name="Stam H."/>
            <person name="Tsang A."/>
            <person name="van den Brink J.M."/>
            <person name="Atkins A."/>
            <person name="Aerts A."/>
            <person name="Shapiro H."/>
            <person name="Pangilinan J."/>
            <person name="Salamov A."/>
            <person name="Lou Y."/>
            <person name="Lindquist E."/>
            <person name="Lucas S."/>
            <person name="Grimwood J."/>
            <person name="Grigoriev I.V."/>
            <person name="Kubicek C.P."/>
            <person name="Martinez D."/>
            <person name="van Peij N.N."/>
            <person name="Roubos J.A."/>
            <person name="Nielsen J."/>
            <person name="Baker S.E."/>
        </authorList>
    </citation>
    <scope>NUCLEOTIDE SEQUENCE [LARGE SCALE GENOMIC DNA]</scope>
    <source>
        <strain evidence="2">ATCC 1015 / CBS 113.46 / FGSC A1144 / LSHB Ac4 / NCTC 3858a / NRRL 328 / USDA 3528.7</strain>
    </source>
</reference>
<dbReference type="OrthoDB" id="4436899at2759"/>